<feature type="compositionally biased region" description="Basic and acidic residues" evidence="1">
    <location>
        <begin position="195"/>
        <end position="205"/>
    </location>
</feature>
<protein>
    <submittedName>
        <fullName evidence="2">Uncharacterized protein</fullName>
    </submittedName>
</protein>
<dbReference type="RefSeq" id="WP_379716804.1">
    <property type="nucleotide sequence ID" value="NZ_JBHTBS010000024.1"/>
</dbReference>
<name>A0ABW2LB15_9BACT</name>
<accession>A0ABW2LB15</accession>
<dbReference type="Gene3D" id="2.180.10.10">
    <property type="entry name" value="RHS repeat-associated core"/>
    <property type="match status" value="1"/>
</dbReference>
<feature type="region of interest" description="Disordered" evidence="1">
    <location>
        <begin position="195"/>
        <end position="243"/>
    </location>
</feature>
<comment type="caution">
    <text evidence="2">The sequence shown here is derived from an EMBL/GenBank/DDBJ whole genome shotgun (WGS) entry which is preliminary data.</text>
</comment>
<keyword evidence="3" id="KW-1185">Reference proteome</keyword>
<proteinExistence type="predicted"/>
<organism evidence="2 3">
    <name type="scientific">Haloferula chungangensis</name>
    <dbReference type="NCBI Taxonomy" id="1048331"/>
    <lineage>
        <taxon>Bacteria</taxon>
        <taxon>Pseudomonadati</taxon>
        <taxon>Verrucomicrobiota</taxon>
        <taxon>Verrucomicrobiia</taxon>
        <taxon>Verrucomicrobiales</taxon>
        <taxon>Verrucomicrobiaceae</taxon>
        <taxon>Haloferula</taxon>
    </lineage>
</organism>
<sequence length="243" mass="27350">GFFAESVSESLETRRAALETHQENYGESRKAASGIPLWPSRDPIGERGGMNLYGFVWNDGVNWFDYLGMIEVGGDELPDPTKIEPLWVSTLPFKRGGETTYVARIGFTCNDRIIKARLNVFKIEIVLNWNWDSDLSDIKGETDWEGIYGHEQLHVLSVNEALEAIIEEIEQLDEEGDNERAKKLNEEYAKKVAEAIHEALQHDPEPGDPNSTKPREGVPYPPQDGSKPVPPRPEKDPNPVTPQ</sequence>
<dbReference type="EMBL" id="JBHTBS010000024">
    <property type="protein sequence ID" value="MFC7339627.1"/>
    <property type="molecule type" value="Genomic_DNA"/>
</dbReference>
<evidence type="ECO:0000313" key="2">
    <source>
        <dbReference type="EMBL" id="MFC7339627.1"/>
    </source>
</evidence>
<evidence type="ECO:0000313" key="3">
    <source>
        <dbReference type="Proteomes" id="UP001596472"/>
    </source>
</evidence>
<feature type="non-terminal residue" evidence="2">
    <location>
        <position position="1"/>
    </location>
</feature>
<reference evidence="3" key="1">
    <citation type="journal article" date="2019" name="Int. J. Syst. Evol. Microbiol.">
        <title>The Global Catalogue of Microorganisms (GCM) 10K type strain sequencing project: providing services to taxonomists for standard genome sequencing and annotation.</title>
        <authorList>
            <consortium name="The Broad Institute Genomics Platform"/>
            <consortium name="The Broad Institute Genome Sequencing Center for Infectious Disease"/>
            <person name="Wu L."/>
            <person name="Ma J."/>
        </authorList>
    </citation>
    <scope>NUCLEOTIDE SEQUENCE [LARGE SCALE GENOMIC DNA]</scope>
    <source>
        <strain evidence="3">CGMCC 4.1467</strain>
    </source>
</reference>
<gene>
    <name evidence="2" type="ORF">ACFQY0_20730</name>
</gene>
<dbReference type="Proteomes" id="UP001596472">
    <property type="component" value="Unassembled WGS sequence"/>
</dbReference>
<evidence type="ECO:0000256" key="1">
    <source>
        <dbReference type="SAM" id="MobiDB-lite"/>
    </source>
</evidence>